<evidence type="ECO:0000256" key="2">
    <source>
        <dbReference type="ARBA" id="ARBA00022448"/>
    </source>
</evidence>
<evidence type="ECO:0000313" key="10">
    <source>
        <dbReference type="EMBL" id="QBH96937.1"/>
    </source>
</evidence>
<keyword evidence="7 9" id="KW-1133">Transmembrane helix</keyword>
<evidence type="ECO:0000256" key="5">
    <source>
        <dbReference type="ARBA" id="ARBA00022683"/>
    </source>
</evidence>
<keyword evidence="6 9" id="KW-0812">Transmembrane</keyword>
<dbReference type="GO" id="GO:0009401">
    <property type="term" value="P:phosphoenolpyruvate-dependent sugar phosphotransferase system"/>
    <property type="evidence" value="ECO:0007669"/>
    <property type="project" value="UniProtKB-KW"/>
</dbReference>
<gene>
    <name evidence="10" type="ORF">EKN56_11345</name>
</gene>
<dbReference type="OrthoDB" id="9811533at2"/>
<dbReference type="InterPro" id="IPR050303">
    <property type="entry name" value="GatZ_KbaZ_carbometab"/>
</dbReference>
<accession>A0A411WLC2</accession>
<dbReference type="RefSeq" id="WP_130591879.1">
    <property type="nucleotide sequence ID" value="NZ_CP034752.1"/>
</dbReference>
<keyword evidence="2" id="KW-0813">Transport</keyword>
<keyword evidence="4" id="KW-0762">Sugar transport</keyword>
<proteinExistence type="predicted"/>
<evidence type="ECO:0000256" key="1">
    <source>
        <dbReference type="ARBA" id="ARBA00004651"/>
    </source>
</evidence>
<dbReference type="GO" id="GO:0005886">
    <property type="term" value="C:plasma membrane"/>
    <property type="evidence" value="ECO:0007669"/>
    <property type="project" value="UniProtKB-SubCell"/>
</dbReference>
<dbReference type="InterPro" id="IPR004704">
    <property type="entry name" value="PTS_IID_man"/>
</dbReference>
<keyword evidence="5" id="KW-0598">Phosphotransferase system</keyword>
<keyword evidence="3" id="KW-1003">Cell membrane</keyword>
<organism evidence="10 11">
    <name type="scientific">Limnobaculum zhutongyuii</name>
    <dbReference type="NCBI Taxonomy" id="2498113"/>
    <lineage>
        <taxon>Bacteria</taxon>
        <taxon>Pseudomonadati</taxon>
        <taxon>Pseudomonadota</taxon>
        <taxon>Gammaproteobacteria</taxon>
        <taxon>Enterobacterales</taxon>
        <taxon>Budviciaceae</taxon>
        <taxon>Limnobaculum</taxon>
    </lineage>
</organism>
<evidence type="ECO:0000256" key="3">
    <source>
        <dbReference type="ARBA" id="ARBA00022475"/>
    </source>
</evidence>
<evidence type="ECO:0000256" key="4">
    <source>
        <dbReference type="ARBA" id="ARBA00022597"/>
    </source>
</evidence>
<reference evidence="10 11" key="1">
    <citation type="submission" date="2019-03" db="EMBL/GenBank/DDBJ databases">
        <title>Pragia sp. nov. isolated from the gut tract of Carduelis flavirostris.</title>
        <authorList>
            <person name="Ge Y."/>
        </authorList>
    </citation>
    <scope>NUCLEOTIDE SEQUENCE [LARGE SCALE GENOMIC DNA]</scope>
    <source>
        <strain evidence="10 11">CF-458</strain>
    </source>
</reference>
<evidence type="ECO:0000313" key="11">
    <source>
        <dbReference type="Proteomes" id="UP000293154"/>
    </source>
</evidence>
<feature type="transmembrane region" description="Helical" evidence="9">
    <location>
        <begin position="239"/>
        <end position="261"/>
    </location>
</feature>
<feature type="transmembrane region" description="Helical" evidence="9">
    <location>
        <begin position="132"/>
        <end position="150"/>
    </location>
</feature>
<evidence type="ECO:0000256" key="8">
    <source>
        <dbReference type="ARBA" id="ARBA00023136"/>
    </source>
</evidence>
<feature type="transmembrane region" description="Helical" evidence="9">
    <location>
        <begin position="268"/>
        <end position="287"/>
    </location>
</feature>
<sequence>MSTTDNAIMDHELVERARQTNALTKRDITKAWFLYWLGAEVSNSYERLQSLIFCASMTPIIKKLYPQKEEQVDALKRHLNFFNSEQTFGAVIQGVAIAMEEQKTRGEAITDSSITGIKTGLMGPLAGIGDSIVWAAIMPLLIAIFIPFAASGSAWGGIMPVVLYTGITLAISYGLAHKGYTLGRESIISLLQGGNIKELIYGANVLGLIMMGALSASYVKITTPLKISALEGSEIVVQQILDSIAPGLLPLAAVFSIYLFLLKKGPRYTTILFSVVILSLFCSLTGLL</sequence>
<dbReference type="EMBL" id="CP034752">
    <property type="protein sequence ID" value="QBH96937.1"/>
    <property type="molecule type" value="Genomic_DNA"/>
</dbReference>
<dbReference type="PANTHER" id="PTHR32502">
    <property type="entry name" value="N-ACETYLGALACTOSAMINE PERMEASE II COMPONENT-RELATED"/>
    <property type="match status" value="1"/>
</dbReference>
<comment type="subcellular location">
    <subcellularLocation>
        <location evidence="1">Cell membrane</location>
        <topology evidence="1">Multi-pass membrane protein</topology>
    </subcellularLocation>
</comment>
<dbReference type="PANTHER" id="PTHR32502:SF5">
    <property type="entry name" value="N-ACETYLGALACTOSAMINE PERMEASE IID COMPONENT-RELATED"/>
    <property type="match status" value="1"/>
</dbReference>
<evidence type="ECO:0000256" key="6">
    <source>
        <dbReference type="ARBA" id="ARBA00022692"/>
    </source>
</evidence>
<name>A0A411WLC2_9GAMM</name>
<dbReference type="PROSITE" id="PS51108">
    <property type="entry name" value="PTS_EIID"/>
    <property type="match status" value="1"/>
</dbReference>
<dbReference type="Pfam" id="PF03613">
    <property type="entry name" value="EIID-AGA"/>
    <property type="match status" value="1"/>
</dbReference>
<keyword evidence="8 9" id="KW-0472">Membrane</keyword>
<feature type="transmembrane region" description="Helical" evidence="9">
    <location>
        <begin position="199"/>
        <end position="219"/>
    </location>
</feature>
<keyword evidence="11" id="KW-1185">Reference proteome</keyword>
<feature type="transmembrane region" description="Helical" evidence="9">
    <location>
        <begin position="156"/>
        <end position="176"/>
    </location>
</feature>
<evidence type="ECO:0000256" key="7">
    <source>
        <dbReference type="ARBA" id="ARBA00022989"/>
    </source>
</evidence>
<evidence type="ECO:0000256" key="9">
    <source>
        <dbReference type="SAM" id="Phobius"/>
    </source>
</evidence>
<dbReference type="Proteomes" id="UP000293154">
    <property type="component" value="Chromosome"/>
</dbReference>
<dbReference type="AlphaFoldDB" id="A0A411WLC2"/>
<protein>
    <submittedName>
        <fullName evidence="10">PTS system mannose/fructose/sorbose family transporter subunit IID</fullName>
    </submittedName>
</protein>
<dbReference type="KEGG" id="prag:EKN56_11345"/>